<dbReference type="Proteomes" id="UP000255534">
    <property type="component" value="Unassembled WGS sequence"/>
</dbReference>
<dbReference type="EMBL" id="UGXT01000002">
    <property type="protein sequence ID" value="SUH38780.1"/>
    <property type="molecule type" value="Genomic_DNA"/>
</dbReference>
<gene>
    <name evidence="1" type="primary">rihA</name>
    <name evidence="2" type="synonym">rihA_2</name>
    <name evidence="1" type="ORF">NCTC5798_00157</name>
    <name evidence="2" type="ORF">NCTC8261_05122</name>
</gene>
<dbReference type="Gene3D" id="3.90.245.10">
    <property type="entry name" value="Ribonucleoside hydrolase-like"/>
    <property type="match status" value="1"/>
</dbReference>
<keyword evidence="1" id="KW-0326">Glycosidase</keyword>
<name>A0A379ULF3_SALET</name>
<dbReference type="Proteomes" id="UP000254712">
    <property type="component" value="Unassembled WGS sequence"/>
</dbReference>
<dbReference type="SUPFAM" id="SSF53590">
    <property type="entry name" value="Nucleoside hydrolase"/>
    <property type="match status" value="1"/>
</dbReference>
<reference evidence="3 4" key="1">
    <citation type="submission" date="2018-06" db="EMBL/GenBank/DDBJ databases">
        <authorList>
            <consortium name="Pathogen Informatics"/>
            <person name="Doyle S."/>
        </authorList>
    </citation>
    <scope>NUCLEOTIDE SEQUENCE [LARGE SCALE GENOMIC DNA]</scope>
    <source>
        <strain evidence="1 4">NCTC5798</strain>
        <strain evidence="2 3">NCTC8261</strain>
    </source>
</reference>
<protein>
    <submittedName>
        <fullName evidence="1">Ribonucleoside hydrolase 1</fullName>
        <ecNumber evidence="1">3.2.-.-</ecNumber>
    </submittedName>
</protein>
<sequence>METQGKYTQGMTVVDYYFLTGNKPNATVMVDVDRQGFVDLLAERLQYYA</sequence>
<dbReference type="EC" id="3.2.-.-" evidence="1"/>
<evidence type="ECO:0000313" key="2">
    <source>
        <dbReference type="EMBL" id="SUH38780.1"/>
    </source>
</evidence>
<organism evidence="1 4">
    <name type="scientific">Salmonella enterica I</name>
    <dbReference type="NCBI Taxonomy" id="59201"/>
    <lineage>
        <taxon>Bacteria</taxon>
        <taxon>Pseudomonadati</taxon>
        <taxon>Pseudomonadota</taxon>
        <taxon>Gammaproteobacteria</taxon>
        <taxon>Enterobacterales</taxon>
        <taxon>Enterobacteriaceae</taxon>
        <taxon>Salmonella</taxon>
    </lineage>
</organism>
<evidence type="ECO:0000313" key="4">
    <source>
        <dbReference type="Proteomes" id="UP000255534"/>
    </source>
</evidence>
<accession>A0A379ULF3</accession>
<keyword evidence="1" id="KW-0378">Hydrolase</keyword>
<dbReference type="AlphaFoldDB" id="A0A379ULF3"/>
<dbReference type="GO" id="GO:0016799">
    <property type="term" value="F:hydrolase activity, hydrolyzing N-glycosyl compounds"/>
    <property type="evidence" value="ECO:0007669"/>
    <property type="project" value="InterPro"/>
</dbReference>
<evidence type="ECO:0000313" key="3">
    <source>
        <dbReference type="Proteomes" id="UP000254712"/>
    </source>
</evidence>
<dbReference type="InterPro" id="IPR036452">
    <property type="entry name" value="Ribo_hydro-like"/>
</dbReference>
<evidence type="ECO:0000313" key="1">
    <source>
        <dbReference type="EMBL" id="SUG69109.1"/>
    </source>
</evidence>
<dbReference type="EMBL" id="UGXK01000001">
    <property type="protein sequence ID" value="SUG69109.1"/>
    <property type="molecule type" value="Genomic_DNA"/>
</dbReference>
<proteinExistence type="predicted"/>